<protein>
    <submittedName>
        <fullName evidence="8">Starch-binding associating with outer membrane</fullName>
    </submittedName>
</protein>
<sequence>MAMIKNIFYVGIALVVLLTASCDKWLELKPEDGLIREDFWKTKEQVAVAVNGIYASLLEDRLVTNLFAWGELRADMVAYTGFATIEELNLMRGNMLPSNALSHWGQLYFSINLCNTVIAFAPLVLENDPTFTQEQLAAYQAEAYAVRALLYFYLYRTFGEVPLQLTPTYNDAAIERKGKNTKEEVYAQIVSDLQWAEQHAPLSHGSIAKDKGRITRYAVHTLMADVFLWEDRFEEALAACDKVIDSRRFGLINAENQSMWFNTVFYEGNSNESIFEFQFHRGKLNPFFNALINANRRFTASELVMEEIYTYDLINIENYDRRGNGAAVRSSDMIIWKFAGASGGQQDMRIRTADESFAHWFVYRYPDVLLMKAEALAWLNRGAEALELVYQIRERAYALETTDLNPSPNSAEDIAYFILQERAREFAFEGKRWFDLLRYAKRNNYAGINTLLEAVLVNVEANSFNSVRNKFRDPNAHYLPVFVDELERDPYMEQNPFYR</sequence>
<name>A0A1I1E6K6_9SPHI</name>
<dbReference type="AlphaFoldDB" id="A0A1I1E6K6"/>
<keyword evidence="5" id="KW-0998">Cell outer membrane</keyword>
<keyword evidence="4" id="KW-0472">Membrane</keyword>
<feature type="domain" description="RagB/SusD" evidence="6">
    <location>
        <begin position="335"/>
        <end position="498"/>
    </location>
</feature>
<evidence type="ECO:0000256" key="3">
    <source>
        <dbReference type="ARBA" id="ARBA00022729"/>
    </source>
</evidence>
<evidence type="ECO:0000313" key="9">
    <source>
        <dbReference type="Proteomes" id="UP000199577"/>
    </source>
</evidence>
<dbReference type="Pfam" id="PF07980">
    <property type="entry name" value="SusD_RagB"/>
    <property type="match status" value="1"/>
</dbReference>
<comment type="similarity">
    <text evidence="2">Belongs to the SusD family.</text>
</comment>
<evidence type="ECO:0000259" key="7">
    <source>
        <dbReference type="Pfam" id="PF14322"/>
    </source>
</evidence>
<evidence type="ECO:0000256" key="5">
    <source>
        <dbReference type="ARBA" id="ARBA00023237"/>
    </source>
</evidence>
<dbReference type="PROSITE" id="PS51257">
    <property type="entry name" value="PROKAR_LIPOPROTEIN"/>
    <property type="match status" value="1"/>
</dbReference>
<proteinExistence type="inferred from homology"/>
<dbReference type="InterPro" id="IPR011990">
    <property type="entry name" value="TPR-like_helical_dom_sf"/>
</dbReference>
<dbReference type="CDD" id="cd08977">
    <property type="entry name" value="SusD"/>
    <property type="match status" value="1"/>
</dbReference>
<feature type="domain" description="SusD-like N-terminal" evidence="7">
    <location>
        <begin position="25"/>
        <end position="228"/>
    </location>
</feature>
<evidence type="ECO:0000313" key="8">
    <source>
        <dbReference type="EMBL" id="SFB80908.1"/>
    </source>
</evidence>
<dbReference type="STRING" id="623281.SAMN05421747_101246"/>
<evidence type="ECO:0000256" key="2">
    <source>
        <dbReference type="ARBA" id="ARBA00006275"/>
    </source>
</evidence>
<keyword evidence="3" id="KW-0732">Signal</keyword>
<reference evidence="8 9" key="1">
    <citation type="submission" date="2016-10" db="EMBL/GenBank/DDBJ databases">
        <authorList>
            <person name="de Groot N.N."/>
        </authorList>
    </citation>
    <scope>NUCLEOTIDE SEQUENCE [LARGE SCALE GENOMIC DNA]</scope>
    <source>
        <strain evidence="8 9">DSM 22900</strain>
    </source>
</reference>
<comment type="subcellular location">
    <subcellularLocation>
        <location evidence="1">Cell outer membrane</location>
    </subcellularLocation>
</comment>
<evidence type="ECO:0000259" key="6">
    <source>
        <dbReference type="Pfam" id="PF07980"/>
    </source>
</evidence>
<evidence type="ECO:0000256" key="4">
    <source>
        <dbReference type="ARBA" id="ARBA00023136"/>
    </source>
</evidence>
<evidence type="ECO:0000256" key="1">
    <source>
        <dbReference type="ARBA" id="ARBA00004442"/>
    </source>
</evidence>
<dbReference type="OrthoDB" id="1035036at2"/>
<dbReference type="Pfam" id="PF14322">
    <property type="entry name" value="SusD-like_3"/>
    <property type="match status" value="1"/>
</dbReference>
<dbReference type="SUPFAM" id="SSF48452">
    <property type="entry name" value="TPR-like"/>
    <property type="match status" value="1"/>
</dbReference>
<accession>A0A1I1E6K6</accession>
<dbReference type="InterPro" id="IPR033985">
    <property type="entry name" value="SusD-like_N"/>
</dbReference>
<organism evidence="8 9">
    <name type="scientific">Parapedobacter composti</name>
    <dbReference type="NCBI Taxonomy" id="623281"/>
    <lineage>
        <taxon>Bacteria</taxon>
        <taxon>Pseudomonadati</taxon>
        <taxon>Bacteroidota</taxon>
        <taxon>Sphingobacteriia</taxon>
        <taxon>Sphingobacteriales</taxon>
        <taxon>Sphingobacteriaceae</taxon>
        <taxon>Parapedobacter</taxon>
    </lineage>
</organism>
<dbReference type="InterPro" id="IPR012944">
    <property type="entry name" value="SusD_RagB_dom"/>
</dbReference>
<dbReference type="GO" id="GO:0009279">
    <property type="term" value="C:cell outer membrane"/>
    <property type="evidence" value="ECO:0007669"/>
    <property type="project" value="UniProtKB-SubCell"/>
</dbReference>
<dbReference type="Proteomes" id="UP000199577">
    <property type="component" value="Unassembled WGS sequence"/>
</dbReference>
<dbReference type="Gene3D" id="1.25.40.390">
    <property type="match status" value="1"/>
</dbReference>
<gene>
    <name evidence="8" type="ORF">SAMN05421747_101246</name>
</gene>
<dbReference type="EMBL" id="FOLL01000001">
    <property type="protein sequence ID" value="SFB80908.1"/>
    <property type="molecule type" value="Genomic_DNA"/>
</dbReference>
<keyword evidence="9" id="KW-1185">Reference proteome</keyword>